<evidence type="ECO:0000313" key="8">
    <source>
        <dbReference type="Proteomes" id="UP001199314"/>
    </source>
</evidence>
<dbReference type="PANTHER" id="PTHR43646">
    <property type="entry name" value="GLYCOSYLTRANSFERASE"/>
    <property type="match status" value="1"/>
</dbReference>
<proteinExistence type="predicted"/>
<dbReference type="NCBIfam" id="TIGR04283">
    <property type="entry name" value="glyco_like_mftF"/>
    <property type="match status" value="1"/>
</dbReference>
<keyword evidence="2" id="KW-1003">Cell membrane</keyword>
<dbReference type="Pfam" id="PF00535">
    <property type="entry name" value="Glycos_transf_2"/>
    <property type="match status" value="1"/>
</dbReference>
<comment type="subcellular location">
    <subcellularLocation>
        <location evidence="1">Cell membrane</location>
    </subcellularLocation>
</comment>
<sequence length="230" mass="26564">MLSIIIPVYNEAEIIEANLQEIQKKISASRLVKEILVIDGGSTDATFEKAKSIGGVQVLKSHKGRPKQMNFGAKLAKGDILYFLHVDSFPTQDFDELIISSVKNGHEAGCFKMKFRSQHPWLMFISWLTKFKARSCRGGDQSLFVTKSLFEKIGGYNEEYLIYEDHEILKPLYKHTNFDVIQEWISTSARRFKSKGIMKLQLLFWAIYFKKWSGASPNELYQFYTKKINN</sequence>
<evidence type="ECO:0000256" key="4">
    <source>
        <dbReference type="ARBA" id="ARBA00022679"/>
    </source>
</evidence>
<reference evidence="8" key="1">
    <citation type="submission" date="2023-07" db="EMBL/GenBank/DDBJ databases">
        <title>Novel species isolated from saline lakes on Tibetan Plateau.</title>
        <authorList>
            <person name="Lu H."/>
        </authorList>
    </citation>
    <scope>NUCLEOTIDE SEQUENCE [LARGE SCALE GENOMIC DNA]</scope>
    <source>
        <strain evidence="8">CAK8W</strain>
    </source>
</reference>
<organism evidence="7 8">
    <name type="scientific">Psychroflexus longus</name>
    <dbReference type="NCBI Taxonomy" id="2873596"/>
    <lineage>
        <taxon>Bacteria</taxon>
        <taxon>Pseudomonadati</taxon>
        <taxon>Bacteroidota</taxon>
        <taxon>Flavobacteriia</taxon>
        <taxon>Flavobacteriales</taxon>
        <taxon>Flavobacteriaceae</taxon>
        <taxon>Psychroflexus</taxon>
    </lineage>
</organism>
<evidence type="ECO:0000259" key="6">
    <source>
        <dbReference type="Pfam" id="PF00535"/>
    </source>
</evidence>
<gene>
    <name evidence="7" type="ORF">LB452_03490</name>
</gene>
<evidence type="ECO:0000256" key="2">
    <source>
        <dbReference type="ARBA" id="ARBA00022475"/>
    </source>
</evidence>
<dbReference type="Gene3D" id="3.90.550.10">
    <property type="entry name" value="Spore Coat Polysaccharide Biosynthesis Protein SpsA, Chain A"/>
    <property type="match status" value="1"/>
</dbReference>
<dbReference type="InterPro" id="IPR026461">
    <property type="entry name" value="Trfase_2_rSAM/seldom_assoc"/>
</dbReference>
<dbReference type="SUPFAM" id="SSF53448">
    <property type="entry name" value="Nucleotide-diphospho-sugar transferases"/>
    <property type="match status" value="1"/>
</dbReference>
<dbReference type="PANTHER" id="PTHR43646:SF2">
    <property type="entry name" value="GLYCOSYLTRANSFERASE 2-LIKE DOMAIN-CONTAINING PROTEIN"/>
    <property type="match status" value="1"/>
</dbReference>
<evidence type="ECO:0000256" key="5">
    <source>
        <dbReference type="ARBA" id="ARBA00023136"/>
    </source>
</evidence>
<dbReference type="EMBL" id="JAIQZE010000002">
    <property type="protein sequence ID" value="MBZ9777978.1"/>
    <property type="molecule type" value="Genomic_DNA"/>
</dbReference>
<keyword evidence="8" id="KW-1185">Reference proteome</keyword>
<accession>A0ABS7XHK8</accession>
<protein>
    <submittedName>
        <fullName evidence="7">TIGR04283 family arsenosugar biosynthesis glycosyltransferase</fullName>
    </submittedName>
</protein>
<dbReference type="InterPro" id="IPR001173">
    <property type="entry name" value="Glyco_trans_2-like"/>
</dbReference>
<evidence type="ECO:0000313" key="7">
    <source>
        <dbReference type="EMBL" id="MBZ9777978.1"/>
    </source>
</evidence>
<dbReference type="CDD" id="cd02522">
    <property type="entry name" value="GT_2_like_a"/>
    <property type="match status" value="1"/>
</dbReference>
<keyword evidence="4" id="KW-0808">Transferase</keyword>
<evidence type="ECO:0000256" key="3">
    <source>
        <dbReference type="ARBA" id="ARBA00022676"/>
    </source>
</evidence>
<feature type="domain" description="Glycosyltransferase 2-like" evidence="6">
    <location>
        <begin position="3"/>
        <end position="123"/>
    </location>
</feature>
<name>A0ABS7XHK8_9FLAO</name>
<dbReference type="RefSeq" id="WP_224460332.1">
    <property type="nucleotide sequence ID" value="NZ_JAIQZE010000002.1"/>
</dbReference>
<evidence type="ECO:0000256" key="1">
    <source>
        <dbReference type="ARBA" id="ARBA00004236"/>
    </source>
</evidence>
<comment type="caution">
    <text evidence="7">The sequence shown here is derived from an EMBL/GenBank/DDBJ whole genome shotgun (WGS) entry which is preliminary data.</text>
</comment>
<keyword evidence="5" id="KW-0472">Membrane</keyword>
<dbReference type="InterPro" id="IPR029044">
    <property type="entry name" value="Nucleotide-diphossugar_trans"/>
</dbReference>
<dbReference type="Proteomes" id="UP001199314">
    <property type="component" value="Unassembled WGS sequence"/>
</dbReference>
<keyword evidence="3" id="KW-0328">Glycosyltransferase</keyword>